<keyword evidence="2" id="KW-1185">Reference proteome</keyword>
<sequence length="162" mass="17758">MVSACFLPGVCITLHLNRAALRLIRSPIFFFPLLSGNHRCPLHNPRPTEGANPPFNPRPRLATPCCSFFHPLHHLIPPFRSPHEAVPAEPPVTHEVPRIVNALVYQHGRKAVHCCARLGGFGTGRAGHLATQPNLDPLPQTAYSCGVLDGPSPTQYDRPLHV</sequence>
<reference evidence="1 2" key="1">
    <citation type="journal article" date="2015" name="Genome Biol. Evol.">
        <title>Phylogenomic analyses indicate that early fungi evolved digesting cell walls of algal ancestors of land plants.</title>
        <authorList>
            <person name="Chang Y."/>
            <person name="Wang S."/>
            <person name="Sekimoto S."/>
            <person name="Aerts A.L."/>
            <person name="Choi C."/>
            <person name="Clum A."/>
            <person name="LaButti K.M."/>
            <person name="Lindquist E.A."/>
            <person name="Yee Ngan C."/>
            <person name="Ohm R.A."/>
            <person name="Salamov A.A."/>
            <person name="Grigoriev I.V."/>
            <person name="Spatafora J.W."/>
            <person name="Berbee M.L."/>
        </authorList>
    </citation>
    <scope>NUCLEOTIDE SEQUENCE [LARGE SCALE GENOMIC DNA]</scope>
    <source>
        <strain evidence="1 2">JEL478</strain>
    </source>
</reference>
<proteinExistence type="predicted"/>
<gene>
    <name evidence="1" type="ORF">M427DRAFT_138163</name>
</gene>
<dbReference type="EMBL" id="KQ965800">
    <property type="protein sequence ID" value="KXS11580.1"/>
    <property type="molecule type" value="Genomic_DNA"/>
</dbReference>
<protein>
    <submittedName>
        <fullName evidence="1">Uncharacterized protein</fullName>
    </submittedName>
</protein>
<organism evidence="1 2">
    <name type="scientific">Gonapodya prolifera (strain JEL478)</name>
    <name type="common">Monoblepharis prolifera</name>
    <dbReference type="NCBI Taxonomy" id="1344416"/>
    <lineage>
        <taxon>Eukaryota</taxon>
        <taxon>Fungi</taxon>
        <taxon>Fungi incertae sedis</taxon>
        <taxon>Chytridiomycota</taxon>
        <taxon>Chytridiomycota incertae sedis</taxon>
        <taxon>Monoblepharidomycetes</taxon>
        <taxon>Monoblepharidales</taxon>
        <taxon>Gonapodyaceae</taxon>
        <taxon>Gonapodya</taxon>
    </lineage>
</organism>
<evidence type="ECO:0000313" key="2">
    <source>
        <dbReference type="Proteomes" id="UP000070544"/>
    </source>
</evidence>
<dbReference type="Proteomes" id="UP000070544">
    <property type="component" value="Unassembled WGS sequence"/>
</dbReference>
<dbReference type="AlphaFoldDB" id="A0A139A465"/>
<evidence type="ECO:0000313" key="1">
    <source>
        <dbReference type="EMBL" id="KXS11580.1"/>
    </source>
</evidence>
<name>A0A139A465_GONPJ</name>
<accession>A0A139A465</accession>